<feature type="region of interest" description="Disordered" evidence="1">
    <location>
        <begin position="1"/>
        <end position="69"/>
    </location>
</feature>
<evidence type="ECO:0000313" key="2">
    <source>
        <dbReference type="EMBL" id="KAH0929495.1"/>
    </source>
</evidence>
<keyword evidence="3" id="KW-1185">Reference proteome</keyword>
<reference evidence="2 3" key="1">
    <citation type="submission" date="2021-05" db="EMBL/GenBank/DDBJ databases">
        <title>Genome Assembly of Synthetic Allotetraploid Brassica napus Reveals Homoeologous Exchanges between Subgenomes.</title>
        <authorList>
            <person name="Davis J.T."/>
        </authorList>
    </citation>
    <scope>NUCLEOTIDE SEQUENCE [LARGE SCALE GENOMIC DNA]</scope>
    <source>
        <strain evidence="3">cv. Da-Ae</strain>
        <tissue evidence="2">Seedling</tissue>
    </source>
</reference>
<protein>
    <submittedName>
        <fullName evidence="2">Uncharacterized protein</fullName>
    </submittedName>
</protein>
<gene>
    <name evidence="2" type="ORF">HID58_015222</name>
</gene>
<accession>A0ABQ8DJE9</accession>
<organism evidence="2 3">
    <name type="scientific">Brassica napus</name>
    <name type="common">Rape</name>
    <dbReference type="NCBI Taxonomy" id="3708"/>
    <lineage>
        <taxon>Eukaryota</taxon>
        <taxon>Viridiplantae</taxon>
        <taxon>Streptophyta</taxon>
        <taxon>Embryophyta</taxon>
        <taxon>Tracheophyta</taxon>
        <taxon>Spermatophyta</taxon>
        <taxon>Magnoliopsida</taxon>
        <taxon>eudicotyledons</taxon>
        <taxon>Gunneridae</taxon>
        <taxon>Pentapetalae</taxon>
        <taxon>rosids</taxon>
        <taxon>malvids</taxon>
        <taxon>Brassicales</taxon>
        <taxon>Brassicaceae</taxon>
        <taxon>Brassiceae</taxon>
        <taxon>Brassica</taxon>
    </lineage>
</organism>
<feature type="compositionally biased region" description="Polar residues" evidence="1">
    <location>
        <begin position="58"/>
        <end position="69"/>
    </location>
</feature>
<feature type="compositionally biased region" description="Polar residues" evidence="1">
    <location>
        <begin position="39"/>
        <end position="50"/>
    </location>
</feature>
<proteinExistence type="predicted"/>
<comment type="caution">
    <text evidence="2">The sequence shown here is derived from an EMBL/GenBank/DDBJ whole genome shotgun (WGS) entry which is preliminary data.</text>
</comment>
<dbReference type="Proteomes" id="UP000824890">
    <property type="component" value="Unassembled WGS sequence"/>
</dbReference>
<dbReference type="EMBL" id="JAGKQM010000004">
    <property type="protein sequence ID" value="KAH0929495.1"/>
    <property type="molecule type" value="Genomic_DNA"/>
</dbReference>
<feature type="compositionally biased region" description="Low complexity" evidence="1">
    <location>
        <begin position="1"/>
        <end position="23"/>
    </location>
</feature>
<name>A0ABQ8DJE9_BRANA</name>
<feature type="region of interest" description="Disordered" evidence="1">
    <location>
        <begin position="98"/>
        <end position="120"/>
    </location>
</feature>
<evidence type="ECO:0000313" key="3">
    <source>
        <dbReference type="Proteomes" id="UP000824890"/>
    </source>
</evidence>
<sequence length="120" mass="12885">MSSITTTTTTRLLPTSTTSLLPRGKLEHSIPNGFGPVGSKSTSTTNVNFNHTDKNSPPALSTTRGNSTPTTIGRIRIIIRTTTRKKMMVWTRGSRLFLPRRLSPGTRPSAATSSSATTTP</sequence>
<evidence type="ECO:0000256" key="1">
    <source>
        <dbReference type="SAM" id="MobiDB-lite"/>
    </source>
</evidence>
<feature type="compositionally biased region" description="Low complexity" evidence="1">
    <location>
        <begin position="103"/>
        <end position="120"/>
    </location>
</feature>